<evidence type="ECO:0008006" key="3">
    <source>
        <dbReference type="Google" id="ProtNLM"/>
    </source>
</evidence>
<organism evidence="1 2">
    <name type="scientific">Vanrija humicola</name>
    <name type="common">Yeast</name>
    <name type="synonym">Cryptococcus humicola</name>
    <dbReference type="NCBI Taxonomy" id="5417"/>
    <lineage>
        <taxon>Eukaryota</taxon>
        <taxon>Fungi</taxon>
        <taxon>Dikarya</taxon>
        <taxon>Basidiomycota</taxon>
        <taxon>Agaricomycotina</taxon>
        <taxon>Tremellomycetes</taxon>
        <taxon>Trichosporonales</taxon>
        <taxon>Trichosporonaceae</taxon>
        <taxon>Vanrija</taxon>
    </lineage>
</organism>
<evidence type="ECO:0000313" key="2">
    <source>
        <dbReference type="Proteomes" id="UP000473826"/>
    </source>
</evidence>
<reference evidence="1 2" key="1">
    <citation type="journal article" date="2019" name="PLoS Genet.">
        <title>Convergent evolution of linked mating-type loci in basidiomycete fungi.</title>
        <authorList>
            <person name="Sun S."/>
            <person name="Coelho M.A."/>
            <person name="Heitman J."/>
            <person name="Nowrousian M."/>
        </authorList>
    </citation>
    <scope>NUCLEOTIDE SEQUENCE [LARGE SCALE GENOMIC DNA]</scope>
    <source>
        <strain evidence="1 2">CBS 4282</strain>
    </source>
</reference>
<accession>A0A7D8Z337</accession>
<dbReference type="PANTHER" id="PTHR34407:SF1">
    <property type="entry name" value="SGNH HYDROLASE-TYPE ESTERASE DOMAIN-CONTAINING PROTEIN"/>
    <property type="match status" value="1"/>
</dbReference>
<evidence type="ECO:0000313" key="1">
    <source>
        <dbReference type="EMBL" id="TXT05066.1"/>
    </source>
</evidence>
<dbReference type="SUPFAM" id="SSF52266">
    <property type="entry name" value="SGNH hydrolase"/>
    <property type="match status" value="1"/>
</dbReference>
<keyword evidence="2" id="KW-1185">Reference proteome</keyword>
<protein>
    <recommendedName>
        <fullName evidence="3">SGNH hydrolase-type esterase domain-containing protein</fullName>
    </recommendedName>
</protein>
<dbReference type="AlphaFoldDB" id="A0A7D8Z337"/>
<dbReference type="CDD" id="cd00229">
    <property type="entry name" value="SGNH_hydrolase"/>
    <property type="match status" value="1"/>
</dbReference>
<dbReference type="PANTHER" id="PTHR34407">
    <property type="entry name" value="EXPRESSED PROTEIN"/>
    <property type="match status" value="1"/>
</dbReference>
<dbReference type="OrthoDB" id="544608at2759"/>
<gene>
    <name evidence="1" type="ORF">VHUM_03886</name>
</gene>
<sequence length="417" mass="46347">MTRLVSYAGTNHRLRRALARMRAGKAFTVATIGGSVSMGHGLNAPEPHAYADANMNTRVFAWLNTTFPAARGSVYDPATRPADTNVFVNGAQPARGADYFSMCSQLHVPADADFIIVEQGINDPPDKATTVNFELLLRQMLQQESEPGVLAFNVFALKFDEMAMAAEVNHGVAQFYDVPTLTVRNALAPLFANDKKPILEWFHHDVKEPNPETLEGVDVRHFGTRGHEIAGNMMIAYLELQLCEMDRLEAATPGWTIDALYPAPPLFPNLLMQKWNPAKPAPRLKPTCITTNSDKFPLAPKRQNGWRAWAWKDKKYLVADAPGSSLEFEFSVARGTAILYYLRSYQFGLGTLECEVVGVPGSKKKIPGYWTQPYNIGRSDRWDGLKPGTHTLKCELLKETDDPKGGTEFRLMALMSI</sequence>
<comment type="caution">
    <text evidence="1">The sequence shown here is derived from an EMBL/GenBank/DDBJ whole genome shotgun (WGS) entry which is preliminary data.</text>
</comment>
<proteinExistence type="predicted"/>
<name>A0A7D8Z337_VANHU</name>
<dbReference type="Proteomes" id="UP000473826">
    <property type="component" value="Unassembled WGS sequence"/>
</dbReference>
<dbReference type="EMBL" id="QKWK01000012">
    <property type="protein sequence ID" value="TXT05066.1"/>
    <property type="molecule type" value="Genomic_DNA"/>
</dbReference>